<protein>
    <recommendedName>
        <fullName evidence="6">RWD domain-containing protein</fullName>
    </recommendedName>
</protein>
<reference evidence="5" key="1">
    <citation type="submission" date="2018-02" db="EMBL/GenBank/DDBJ databases">
        <title>Rhizophora mucronata_Transcriptome.</title>
        <authorList>
            <person name="Meera S.P."/>
            <person name="Sreeshan A."/>
            <person name="Augustine A."/>
        </authorList>
    </citation>
    <scope>NUCLEOTIDE SEQUENCE</scope>
    <source>
        <tissue evidence="5">Leaf</tissue>
    </source>
</reference>
<dbReference type="SMART" id="SM00591">
    <property type="entry name" value="RWD"/>
    <property type="match status" value="1"/>
</dbReference>
<feature type="region of interest" description="Disordered" evidence="2">
    <location>
        <begin position="339"/>
        <end position="395"/>
    </location>
</feature>
<feature type="compositionally biased region" description="Basic and acidic residues" evidence="2">
    <location>
        <begin position="271"/>
        <end position="286"/>
    </location>
</feature>
<dbReference type="InterPro" id="IPR039133">
    <property type="entry name" value="RNF25"/>
</dbReference>
<evidence type="ECO:0008006" key="6">
    <source>
        <dbReference type="Google" id="ProtNLM"/>
    </source>
</evidence>
<dbReference type="GO" id="GO:0005634">
    <property type="term" value="C:nucleus"/>
    <property type="evidence" value="ECO:0007669"/>
    <property type="project" value="TreeGrafter"/>
</dbReference>
<name>A0A2P2L6N3_RHIMU</name>
<evidence type="ECO:0000259" key="3">
    <source>
        <dbReference type="PROSITE" id="PS50089"/>
    </source>
</evidence>
<evidence type="ECO:0000256" key="2">
    <source>
        <dbReference type="SAM" id="MobiDB-lite"/>
    </source>
</evidence>
<evidence type="ECO:0000256" key="1">
    <source>
        <dbReference type="PROSITE-ProRule" id="PRU00175"/>
    </source>
</evidence>
<dbReference type="Gene3D" id="3.30.40.10">
    <property type="entry name" value="Zinc/RING finger domain, C3HC4 (zinc finger)"/>
    <property type="match status" value="1"/>
</dbReference>
<dbReference type="AlphaFoldDB" id="A0A2P2L6N3"/>
<evidence type="ECO:0000259" key="4">
    <source>
        <dbReference type="PROSITE" id="PS50908"/>
    </source>
</evidence>
<dbReference type="Gene3D" id="3.10.110.10">
    <property type="entry name" value="Ubiquitin Conjugating Enzyme"/>
    <property type="match status" value="1"/>
</dbReference>
<feature type="domain" description="RWD" evidence="4">
    <location>
        <begin position="49"/>
        <end position="155"/>
    </location>
</feature>
<keyword evidence="1" id="KW-0479">Metal-binding</keyword>
<dbReference type="PANTHER" id="PTHR13198">
    <property type="entry name" value="RING FINGER PROTEIN 25"/>
    <property type="match status" value="1"/>
</dbReference>
<keyword evidence="1" id="KW-0862">Zinc</keyword>
<dbReference type="SMART" id="SM00184">
    <property type="entry name" value="RING"/>
    <property type="match status" value="1"/>
</dbReference>
<feature type="domain" description="RING-type" evidence="3">
    <location>
        <begin position="162"/>
        <end position="246"/>
    </location>
</feature>
<dbReference type="PROSITE" id="PS50908">
    <property type="entry name" value="RWD"/>
    <property type="match status" value="1"/>
</dbReference>
<dbReference type="GO" id="GO:0061630">
    <property type="term" value="F:ubiquitin protein ligase activity"/>
    <property type="evidence" value="ECO:0007669"/>
    <property type="project" value="InterPro"/>
</dbReference>
<evidence type="ECO:0000313" key="5">
    <source>
        <dbReference type="EMBL" id="MBX13611.1"/>
    </source>
</evidence>
<feature type="compositionally biased region" description="Polar residues" evidence="2">
    <location>
        <begin position="345"/>
        <end position="367"/>
    </location>
</feature>
<sequence>MFFFLTIIEERNPTPEAVKDLIKRTKNKKKRKKGKKKKEMAVEEEEVRIEVEAVQAVYGHDCVVLDSFPPHLLLHIKPRTADVCSQQFVEAIVGIQAGLQYPKELPYIYLTESKGLDEQRQKHLLTSIQDKAFELSSCLMLVALCEEAVQKLSVMNHPDGDCPLCLYPLVVEDERGETLPFMKLMSCFHCFHSQCIKRWWNWLQKETQSNNGILNTTNLQPIRDMEYQNDMHGRMEGSMGNCPVCRKVFQAKDLEHVIDLVGTCSSQSSPKEAESSDDKELLQSDSEKIRRQKFDAILKLQGEKGGLIERKRDLVVLPGMFLPQPVFFPAQPMNRETIEHHQSDHPTVSEQANISSSSYRPVSNYYRNSDRRKHRQQNPRSQVKQWVRKENNAAK</sequence>
<dbReference type="SUPFAM" id="SSF57850">
    <property type="entry name" value="RING/U-box"/>
    <property type="match status" value="1"/>
</dbReference>
<dbReference type="InterPro" id="IPR006575">
    <property type="entry name" value="RWD_dom"/>
</dbReference>
<dbReference type="InterPro" id="IPR013083">
    <property type="entry name" value="Znf_RING/FYVE/PHD"/>
</dbReference>
<dbReference type="GO" id="GO:0008270">
    <property type="term" value="F:zinc ion binding"/>
    <property type="evidence" value="ECO:0007669"/>
    <property type="project" value="UniProtKB-KW"/>
</dbReference>
<dbReference type="PROSITE" id="PS50089">
    <property type="entry name" value="ZF_RING_2"/>
    <property type="match status" value="1"/>
</dbReference>
<dbReference type="EMBL" id="GGEC01033127">
    <property type="protein sequence ID" value="MBX13611.1"/>
    <property type="molecule type" value="Transcribed_RNA"/>
</dbReference>
<organism evidence="5">
    <name type="scientific">Rhizophora mucronata</name>
    <name type="common">Asiatic mangrove</name>
    <dbReference type="NCBI Taxonomy" id="61149"/>
    <lineage>
        <taxon>Eukaryota</taxon>
        <taxon>Viridiplantae</taxon>
        <taxon>Streptophyta</taxon>
        <taxon>Embryophyta</taxon>
        <taxon>Tracheophyta</taxon>
        <taxon>Spermatophyta</taxon>
        <taxon>Magnoliopsida</taxon>
        <taxon>eudicotyledons</taxon>
        <taxon>Gunneridae</taxon>
        <taxon>Pentapetalae</taxon>
        <taxon>rosids</taxon>
        <taxon>fabids</taxon>
        <taxon>Malpighiales</taxon>
        <taxon>Rhizophoraceae</taxon>
        <taxon>Rhizophora</taxon>
    </lineage>
</organism>
<dbReference type="InterPro" id="IPR001841">
    <property type="entry name" value="Znf_RING"/>
</dbReference>
<dbReference type="SUPFAM" id="SSF54495">
    <property type="entry name" value="UBC-like"/>
    <property type="match status" value="1"/>
</dbReference>
<proteinExistence type="predicted"/>
<dbReference type="FunFam" id="3.30.40.10:FF:000914">
    <property type="entry name" value="RWD domain-containing protein"/>
    <property type="match status" value="1"/>
</dbReference>
<dbReference type="CDD" id="cd23818">
    <property type="entry name" value="RWD_RNF25"/>
    <property type="match status" value="1"/>
</dbReference>
<keyword evidence="1" id="KW-0863">Zinc-finger</keyword>
<feature type="region of interest" description="Disordered" evidence="2">
    <location>
        <begin position="265"/>
        <end position="286"/>
    </location>
</feature>
<dbReference type="InterPro" id="IPR016135">
    <property type="entry name" value="UBQ-conjugating_enzyme/RWD"/>
</dbReference>
<dbReference type="PANTHER" id="PTHR13198:SF4">
    <property type="entry name" value="E3 UBIQUITIN-PROTEIN LIGASE RNF25"/>
    <property type="match status" value="1"/>
</dbReference>
<dbReference type="GO" id="GO:0016567">
    <property type="term" value="P:protein ubiquitination"/>
    <property type="evidence" value="ECO:0007669"/>
    <property type="project" value="TreeGrafter"/>
</dbReference>
<accession>A0A2P2L6N3</accession>
<dbReference type="Pfam" id="PF05773">
    <property type="entry name" value="RWD"/>
    <property type="match status" value="1"/>
</dbReference>